<evidence type="ECO:0000256" key="2">
    <source>
        <dbReference type="ARBA" id="ARBA00004777"/>
    </source>
</evidence>
<evidence type="ECO:0000256" key="9">
    <source>
        <dbReference type="ARBA" id="ARBA00023167"/>
    </source>
</evidence>
<keyword evidence="5 12" id="KW-0285">Flavoprotein</keyword>
<comment type="pathway">
    <text evidence="10">Amino-acid biosynthesis; L-methionine biosynthesis via de novo pathway.</text>
</comment>
<dbReference type="PANTHER" id="PTHR45754">
    <property type="entry name" value="METHYLENETETRAHYDROFOLATE REDUCTASE"/>
    <property type="match status" value="1"/>
</dbReference>
<accession>A0A090APG8</accession>
<dbReference type="PANTHER" id="PTHR45754:SF3">
    <property type="entry name" value="METHYLENETETRAHYDROFOLATE REDUCTASE (NADPH)"/>
    <property type="match status" value="1"/>
</dbReference>
<evidence type="ECO:0000256" key="3">
    <source>
        <dbReference type="ARBA" id="ARBA00006743"/>
    </source>
</evidence>
<comment type="cofactor">
    <cofactor evidence="1 12">
        <name>FAD</name>
        <dbReference type="ChEBI" id="CHEBI:57692"/>
    </cofactor>
</comment>
<dbReference type="GO" id="GO:0106312">
    <property type="term" value="F:methylenetetrahydrofolate reductase (NADH) activity"/>
    <property type="evidence" value="ECO:0007669"/>
    <property type="project" value="UniProtKB-EC"/>
</dbReference>
<dbReference type="CDD" id="cd00537">
    <property type="entry name" value="MTHFR"/>
    <property type="match status" value="1"/>
</dbReference>
<dbReference type="GO" id="GO:0071949">
    <property type="term" value="F:FAD binding"/>
    <property type="evidence" value="ECO:0007669"/>
    <property type="project" value="TreeGrafter"/>
</dbReference>
<reference evidence="13 14" key="1">
    <citation type="journal article" date="2014" name="ISME J.">
        <title>Ecophysiology of Thioploca ingrica as revealed by the complete genome sequence supplemented with proteomic evidence.</title>
        <authorList>
            <person name="Kojima H."/>
            <person name="Ogura Y."/>
            <person name="Yamamoto N."/>
            <person name="Togashi T."/>
            <person name="Mori H."/>
            <person name="Watanabe T."/>
            <person name="Nemoto F."/>
            <person name="Kurokawa K."/>
            <person name="Hayashi T."/>
            <person name="Fukui M."/>
        </authorList>
    </citation>
    <scope>NUCLEOTIDE SEQUENCE [LARGE SCALE GENOMIC DNA]</scope>
</reference>
<protein>
    <recommendedName>
        <fullName evidence="12">Methylenetetrahydrofolate reductase</fullName>
        <ecNumber evidence="12">1.5.1.54</ecNumber>
    </recommendedName>
</protein>
<dbReference type="Proteomes" id="UP000031623">
    <property type="component" value="Chromosome"/>
</dbReference>
<evidence type="ECO:0000256" key="12">
    <source>
        <dbReference type="RuleBase" id="RU003862"/>
    </source>
</evidence>
<sequence length="278" mass="31146">MSCEFFPPRTEKGVEKLREIRQQLQVLQPAFFSVTFGAGGSTQEQTFETVIDIQQYSGCEAAPHLSCIGSTQEQVRQLLQDYQAHHIRRIVALRGDRPSGWAGPLGEFGYANELVAFIRAETGSHFHIEVAAYPEFHPQARSARADLNYFNQKVQAGADSAITQYFYNAEAYFRFIESCHAIGIDIPIVPGIMPISNYEQLARFSETCGAEIPKWLRWRLQELIDDKASLQALGLDVVTRLCERLIAGGAPGLHFYTLNQAELTLTIAKRLNLFTSAT</sequence>
<dbReference type="SUPFAM" id="SSF51730">
    <property type="entry name" value="FAD-linked oxidoreductase"/>
    <property type="match status" value="1"/>
</dbReference>
<dbReference type="Gene3D" id="3.20.20.220">
    <property type="match status" value="1"/>
</dbReference>
<keyword evidence="8" id="KW-0520">NAD</keyword>
<dbReference type="InterPro" id="IPR004620">
    <property type="entry name" value="MTHF_reductase_bac"/>
</dbReference>
<evidence type="ECO:0000256" key="1">
    <source>
        <dbReference type="ARBA" id="ARBA00001974"/>
    </source>
</evidence>
<evidence type="ECO:0000256" key="10">
    <source>
        <dbReference type="ARBA" id="ARBA00034478"/>
    </source>
</evidence>
<keyword evidence="9" id="KW-0486">Methionine biosynthesis</keyword>
<evidence type="ECO:0000256" key="5">
    <source>
        <dbReference type="ARBA" id="ARBA00022630"/>
    </source>
</evidence>
<dbReference type="GO" id="GO:0009086">
    <property type="term" value="P:methionine biosynthetic process"/>
    <property type="evidence" value="ECO:0007669"/>
    <property type="project" value="UniProtKB-KW"/>
</dbReference>
<keyword evidence="6 12" id="KW-0274">FAD</keyword>
<dbReference type="STRING" id="40754.THII_3093"/>
<comment type="catalytic activity">
    <reaction evidence="11">
        <text>(6S)-5-methyl-5,6,7,8-tetrahydrofolate + NAD(+) = (6R)-5,10-methylene-5,6,7,8-tetrahydrofolate + NADH + H(+)</text>
        <dbReference type="Rhea" id="RHEA:19821"/>
        <dbReference type="ChEBI" id="CHEBI:15378"/>
        <dbReference type="ChEBI" id="CHEBI:15636"/>
        <dbReference type="ChEBI" id="CHEBI:18608"/>
        <dbReference type="ChEBI" id="CHEBI:57540"/>
        <dbReference type="ChEBI" id="CHEBI:57945"/>
        <dbReference type="EC" id="1.5.1.54"/>
    </reaction>
    <physiologicalReaction direction="right-to-left" evidence="11">
        <dbReference type="Rhea" id="RHEA:19823"/>
    </physiologicalReaction>
</comment>
<keyword evidence="14" id="KW-1185">Reference proteome</keyword>
<keyword evidence="4" id="KW-0028">Amino-acid biosynthesis</keyword>
<name>A0A090APG8_9GAMM</name>
<evidence type="ECO:0000313" key="14">
    <source>
        <dbReference type="Proteomes" id="UP000031623"/>
    </source>
</evidence>
<dbReference type="UniPathway" id="UPA00193"/>
<evidence type="ECO:0000256" key="8">
    <source>
        <dbReference type="ARBA" id="ARBA00023027"/>
    </source>
</evidence>
<evidence type="ECO:0000256" key="7">
    <source>
        <dbReference type="ARBA" id="ARBA00023002"/>
    </source>
</evidence>
<dbReference type="EC" id="1.5.1.54" evidence="12"/>
<dbReference type="KEGG" id="tig:THII_3093"/>
<keyword evidence="7 12" id="KW-0560">Oxidoreductase</keyword>
<dbReference type="InterPro" id="IPR029041">
    <property type="entry name" value="FAD-linked_oxidoreductase-like"/>
</dbReference>
<evidence type="ECO:0000256" key="11">
    <source>
        <dbReference type="ARBA" id="ARBA00048628"/>
    </source>
</evidence>
<organism evidence="13 14">
    <name type="scientific">Thioploca ingrica</name>
    <dbReference type="NCBI Taxonomy" id="40754"/>
    <lineage>
        <taxon>Bacteria</taxon>
        <taxon>Pseudomonadati</taxon>
        <taxon>Pseudomonadota</taxon>
        <taxon>Gammaproteobacteria</taxon>
        <taxon>Thiotrichales</taxon>
        <taxon>Thiotrichaceae</taxon>
        <taxon>Thioploca</taxon>
    </lineage>
</organism>
<dbReference type="GO" id="GO:0035999">
    <property type="term" value="P:tetrahydrofolate interconversion"/>
    <property type="evidence" value="ECO:0007669"/>
    <property type="project" value="UniProtKB-UniPathway"/>
</dbReference>
<dbReference type="HOGENOM" id="CLU_025841_0_2_6"/>
<evidence type="ECO:0000256" key="4">
    <source>
        <dbReference type="ARBA" id="ARBA00022605"/>
    </source>
</evidence>
<comment type="pathway">
    <text evidence="2 12">One-carbon metabolism; tetrahydrofolate interconversion.</text>
</comment>
<dbReference type="EMBL" id="AP014633">
    <property type="protein sequence ID" value="BAP57390.1"/>
    <property type="molecule type" value="Genomic_DNA"/>
</dbReference>
<evidence type="ECO:0000313" key="13">
    <source>
        <dbReference type="EMBL" id="BAP57390.1"/>
    </source>
</evidence>
<dbReference type="Pfam" id="PF02219">
    <property type="entry name" value="MTHFR"/>
    <property type="match status" value="1"/>
</dbReference>
<dbReference type="GO" id="GO:0005829">
    <property type="term" value="C:cytosol"/>
    <property type="evidence" value="ECO:0007669"/>
    <property type="project" value="InterPro"/>
</dbReference>
<gene>
    <name evidence="13" type="ORF">THII_3093</name>
</gene>
<dbReference type="InterPro" id="IPR003171">
    <property type="entry name" value="Mehydrof_redctse-like"/>
</dbReference>
<evidence type="ECO:0000256" key="6">
    <source>
        <dbReference type="ARBA" id="ARBA00022827"/>
    </source>
</evidence>
<dbReference type="AlphaFoldDB" id="A0A090APG8"/>
<comment type="similarity">
    <text evidence="3 12">Belongs to the methylenetetrahydrofolate reductase family.</text>
</comment>
<proteinExistence type="inferred from homology"/>
<dbReference type="NCBIfam" id="TIGR00676">
    <property type="entry name" value="fadh2"/>
    <property type="match status" value="1"/>
</dbReference>